<feature type="compositionally biased region" description="Polar residues" evidence="1">
    <location>
        <begin position="671"/>
        <end position="689"/>
    </location>
</feature>
<dbReference type="STRING" id="6238.A8XH77"/>
<dbReference type="WormBase" id="CBG13166">
    <property type="protein sequence ID" value="CBP38202"/>
    <property type="gene ID" value="WBGene00033971"/>
    <property type="gene designation" value="Cbr-rsa-2"/>
</dbReference>
<feature type="compositionally biased region" description="Low complexity" evidence="1">
    <location>
        <begin position="87"/>
        <end position="100"/>
    </location>
</feature>
<dbReference type="Proteomes" id="UP000008549">
    <property type="component" value="Unassembled WGS sequence"/>
</dbReference>
<feature type="region of interest" description="Disordered" evidence="1">
    <location>
        <begin position="1"/>
        <end position="22"/>
    </location>
</feature>
<keyword evidence="3" id="KW-1185">Reference proteome</keyword>
<dbReference type="InParanoid" id="A8XH77"/>
<dbReference type="HOGENOM" id="CLU_310188_0_0_1"/>
<evidence type="ECO:0000313" key="2">
    <source>
        <dbReference type="EMBL" id="CAP32001.2"/>
    </source>
</evidence>
<evidence type="ECO:0000256" key="1">
    <source>
        <dbReference type="SAM" id="MobiDB-lite"/>
    </source>
</evidence>
<reference evidence="2 3" key="2">
    <citation type="journal article" date="2011" name="PLoS Genet.">
        <title>Caenorhabditis briggsae recombinant inbred line genotypes reveal inter-strain incompatibility and the evolution of recombination.</title>
        <authorList>
            <person name="Ross J.A."/>
            <person name="Koboldt D.C."/>
            <person name="Staisch J.E."/>
            <person name="Chamberlin H.M."/>
            <person name="Gupta B.P."/>
            <person name="Miller R.D."/>
            <person name="Baird S.E."/>
            <person name="Haag E.S."/>
        </authorList>
    </citation>
    <scope>NUCLEOTIDE SEQUENCE [LARGE SCALE GENOMIC DNA]</scope>
    <source>
        <strain evidence="2 3">AF16</strain>
    </source>
</reference>
<feature type="region of interest" description="Disordered" evidence="1">
    <location>
        <begin position="592"/>
        <end position="620"/>
    </location>
</feature>
<proteinExistence type="predicted"/>
<feature type="region of interest" description="Disordered" evidence="1">
    <location>
        <begin position="638"/>
        <end position="694"/>
    </location>
</feature>
<feature type="compositionally biased region" description="Polar residues" evidence="1">
    <location>
        <begin position="248"/>
        <end position="264"/>
    </location>
</feature>
<evidence type="ECO:0000313" key="4">
    <source>
        <dbReference type="WormBase" id="CBG13166"/>
    </source>
</evidence>
<feature type="compositionally biased region" description="Polar residues" evidence="1">
    <location>
        <begin position="222"/>
        <end position="235"/>
    </location>
</feature>
<dbReference type="OMA" id="SDQYFTP"/>
<feature type="compositionally biased region" description="Basic and acidic residues" evidence="1">
    <location>
        <begin position="754"/>
        <end position="769"/>
    </location>
</feature>
<feature type="region of interest" description="Disordered" evidence="1">
    <location>
        <begin position="510"/>
        <end position="535"/>
    </location>
</feature>
<feature type="compositionally biased region" description="Polar residues" evidence="1">
    <location>
        <begin position="144"/>
        <end position="154"/>
    </location>
</feature>
<feature type="compositionally biased region" description="Low complexity" evidence="1">
    <location>
        <begin position="596"/>
        <end position="608"/>
    </location>
</feature>
<dbReference type="EMBL" id="HE601226">
    <property type="protein sequence ID" value="CAP32001.2"/>
    <property type="molecule type" value="Genomic_DNA"/>
</dbReference>
<feature type="region of interest" description="Disordered" evidence="1">
    <location>
        <begin position="708"/>
        <end position="774"/>
    </location>
</feature>
<feature type="compositionally biased region" description="Basic and acidic residues" evidence="1">
    <location>
        <begin position="67"/>
        <end position="86"/>
    </location>
</feature>
<feature type="compositionally biased region" description="Basic and acidic residues" evidence="1">
    <location>
        <begin position="638"/>
        <end position="647"/>
    </location>
</feature>
<sequence length="1045" mass="119061">MSKIPVAKKGFRSWLSTNEGKPSKSVLYEQKYQIHHDRIRNKENMSEGEGHSSSFVSMVNPQPTAADYERYDADRRLKEKARDMRVAQRSASSSARNSLSMTPEPKELSPSSDQYFTPKRESSSGLEDEFVTPSTSKKDRRQRSSGSRDVTPLSTKPPRYMSSEEHAYYTTCLSRKMEENFTKMHDLVLSGHTLEEARKQAIAETTSTNDRSPRSSARRSSVETTVIVNRSSSQPAPIEKLNSIPLFSRTSSPGPSRSNDPPTVHTSYVDTLVATHRMHMQYADRVVVSVEKQMTKLESMKNLASLSPAAEEVKRRRMAAEALRNLVETNEQREKKLEVVRDLKDRIRKITDVQLSTHQLVSNRPFKGDPYNERLLKSLDGWTSLPFHEFDVQTARELHLLQKKMLTTIEKFKNVASLHRNNNSRSFNTGRKSIAMKKLRIFSSKVMLQIIPSQHSTEASSSEPSRNPPNQSTREAATQVSARLADVAMTQTSPRKVGVEPLDLSSLEKASLEKRHSSSQTTPPRPSEDASQQTVFTEPVVQSEAACDDTSKTAALSITTPTILDIDEMLNSIQLYNESLETIDSFSHFKSDISYPSVSSEPSVETTPRSGRVSLDPESARRLSSGLSQLLDKIKKDNESVEAKIEPESEAEVEVNTGNVFSHPPPIIQEDSPSAESEVNSSNQSPPTNEDSEVELNLCDHDDTQFEHEMEEQEEQRKLRESIQTPTPPKPSEENYDAVGYGQSYIDPEDEEDETKKFTNNDEFERSLEDEQSDSMIREFNDSADDSGFLLDNKPAPRLKSIFDNVPTSDLRSDTPRISNVANDSTFNHLDMEEYCQKDYLPEIGPVMIHKAIELQGEIRGLDWISAQNVWKPPSFEDIQMDFYDHFDYFDSYSVLLWGAVVDLINVNYLKFDRKLTESEERTFEKEALDMLEKEFGVESKKNEWSKEVKMSKKLEGMIPYEIDYRYDIRRGLPETERQKYQWQQVQMTVIADRFPKKKLRDELDAVYNSEKENLGEVVISSELEQMLDSPQRSIKEKNPRVSDV</sequence>
<accession>A8XH77</accession>
<feature type="region of interest" description="Disordered" evidence="1">
    <location>
        <begin position="453"/>
        <end position="481"/>
    </location>
</feature>
<protein>
    <submittedName>
        <fullName evidence="2">Protein CBR-RSA-2</fullName>
    </submittedName>
</protein>
<gene>
    <name evidence="4" type="primary">rsa-2</name>
    <name evidence="2" type="synonym">Cbr-rsa-2</name>
    <name evidence="4" type="ORF">CBG13166</name>
    <name evidence="2" type="ORF">CBG_13166</name>
</gene>
<reference evidence="2 3" key="1">
    <citation type="journal article" date="2003" name="PLoS Biol.">
        <title>The genome sequence of Caenorhabditis briggsae: a platform for comparative genomics.</title>
        <authorList>
            <person name="Stein L.D."/>
            <person name="Bao Z."/>
            <person name="Blasiar D."/>
            <person name="Blumenthal T."/>
            <person name="Brent M.R."/>
            <person name="Chen N."/>
            <person name="Chinwalla A."/>
            <person name="Clarke L."/>
            <person name="Clee C."/>
            <person name="Coghlan A."/>
            <person name="Coulson A."/>
            <person name="D'Eustachio P."/>
            <person name="Fitch D.H."/>
            <person name="Fulton L.A."/>
            <person name="Fulton R.E."/>
            <person name="Griffiths-Jones S."/>
            <person name="Harris T.W."/>
            <person name="Hillier L.W."/>
            <person name="Kamath R."/>
            <person name="Kuwabara P.E."/>
            <person name="Mardis E.R."/>
            <person name="Marra M.A."/>
            <person name="Miner T.L."/>
            <person name="Minx P."/>
            <person name="Mullikin J.C."/>
            <person name="Plumb R.W."/>
            <person name="Rogers J."/>
            <person name="Schein J.E."/>
            <person name="Sohrmann M."/>
            <person name="Spieth J."/>
            <person name="Stajich J.E."/>
            <person name="Wei C."/>
            <person name="Willey D."/>
            <person name="Wilson R.K."/>
            <person name="Durbin R."/>
            <person name="Waterston R.H."/>
        </authorList>
    </citation>
    <scope>NUCLEOTIDE SEQUENCE [LARGE SCALE GENOMIC DNA]</scope>
    <source>
        <strain evidence="2 3">AF16</strain>
    </source>
</reference>
<organism evidence="2 3">
    <name type="scientific">Caenorhabditis briggsae</name>
    <dbReference type="NCBI Taxonomy" id="6238"/>
    <lineage>
        <taxon>Eukaryota</taxon>
        <taxon>Metazoa</taxon>
        <taxon>Ecdysozoa</taxon>
        <taxon>Nematoda</taxon>
        <taxon>Chromadorea</taxon>
        <taxon>Rhabditida</taxon>
        <taxon>Rhabditina</taxon>
        <taxon>Rhabditomorpha</taxon>
        <taxon>Rhabditoidea</taxon>
        <taxon>Rhabditidae</taxon>
        <taxon>Peloderinae</taxon>
        <taxon>Caenorhabditis</taxon>
    </lineage>
</organism>
<feature type="region of interest" description="Disordered" evidence="1">
    <location>
        <begin position="203"/>
        <end position="264"/>
    </location>
</feature>
<feature type="compositionally biased region" description="Polar residues" evidence="1">
    <location>
        <begin position="51"/>
        <end position="63"/>
    </location>
</feature>
<feature type="compositionally biased region" description="Basic and acidic residues" evidence="1">
    <location>
        <begin position="38"/>
        <end position="50"/>
    </location>
</feature>
<dbReference type="AlphaFoldDB" id="A8XH77"/>
<name>A8XH77_CAEBR</name>
<dbReference type="eggNOG" id="ENOG502TGH4">
    <property type="taxonomic scope" value="Eukaryota"/>
</dbReference>
<feature type="region of interest" description="Disordered" evidence="1">
    <location>
        <begin position="38"/>
        <end position="162"/>
    </location>
</feature>
<dbReference type="FunCoup" id="A8XH77">
    <property type="interactions" value="1364"/>
</dbReference>
<evidence type="ECO:0000313" key="3">
    <source>
        <dbReference type="Proteomes" id="UP000008549"/>
    </source>
</evidence>